<gene>
    <name evidence="2" type="ORF">MB84_31525</name>
</gene>
<name>A0A192B0V7_9BURK</name>
<accession>A0A192B0V7</accession>
<protein>
    <submittedName>
        <fullName evidence="2">Uncharacterized protein</fullName>
    </submittedName>
</protein>
<dbReference type="KEGG" id="pox:MB84_31525"/>
<dbReference type="Proteomes" id="UP000035050">
    <property type="component" value="Plasmid pPO70-1"/>
</dbReference>
<dbReference type="RefSeq" id="WP_157123095.1">
    <property type="nucleotide sequence ID" value="NZ_CP011518.2"/>
</dbReference>
<feature type="compositionally biased region" description="Basic and acidic residues" evidence="1">
    <location>
        <begin position="160"/>
        <end position="169"/>
    </location>
</feature>
<reference evidence="2" key="1">
    <citation type="submission" date="2016-06" db="EMBL/GenBank/DDBJ databases">
        <title>Pandoraea oxalativorans DSM 23570 Genome Sequencing.</title>
        <authorList>
            <person name="Ee R."/>
            <person name="Lim Y.-L."/>
            <person name="Yong D."/>
            <person name="Yin W.-F."/>
            <person name="Chan K.-G."/>
        </authorList>
    </citation>
    <scope>NUCLEOTIDE SEQUENCE</scope>
    <source>
        <strain evidence="2">DSM 23570</strain>
        <plasmid evidence="2">pPO70-1</plasmid>
    </source>
</reference>
<keyword evidence="2" id="KW-0614">Plasmid</keyword>
<feature type="compositionally biased region" description="Polar residues" evidence="1">
    <location>
        <begin position="465"/>
        <end position="474"/>
    </location>
</feature>
<evidence type="ECO:0000256" key="1">
    <source>
        <dbReference type="SAM" id="MobiDB-lite"/>
    </source>
</evidence>
<dbReference type="EMBL" id="CP011518">
    <property type="protein sequence ID" value="ANJ86795.1"/>
    <property type="molecule type" value="Genomic_DNA"/>
</dbReference>
<keyword evidence="3" id="KW-1185">Reference proteome</keyword>
<dbReference type="AlphaFoldDB" id="A0A192B0V7"/>
<feature type="region of interest" description="Disordered" evidence="1">
    <location>
        <begin position="445"/>
        <end position="474"/>
    </location>
</feature>
<evidence type="ECO:0000313" key="3">
    <source>
        <dbReference type="Proteomes" id="UP000035050"/>
    </source>
</evidence>
<organism evidence="2 3">
    <name type="scientific">Pandoraea oxalativorans</name>
    <dbReference type="NCBI Taxonomy" id="573737"/>
    <lineage>
        <taxon>Bacteria</taxon>
        <taxon>Pseudomonadati</taxon>
        <taxon>Pseudomonadota</taxon>
        <taxon>Betaproteobacteria</taxon>
        <taxon>Burkholderiales</taxon>
        <taxon>Burkholderiaceae</taxon>
        <taxon>Pandoraea</taxon>
    </lineage>
</organism>
<feature type="region of interest" description="Disordered" evidence="1">
    <location>
        <begin position="155"/>
        <end position="340"/>
    </location>
</feature>
<geneLocation type="plasmid" evidence="2 3">
    <name>pPO70-1</name>
</geneLocation>
<feature type="compositionally biased region" description="Basic and acidic residues" evidence="1">
    <location>
        <begin position="178"/>
        <end position="191"/>
    </location>
</feature>
<sequence length="609" mass="64416">MSNDSISARPFISLPLKGVLDSELAAESMDLAAVQKGEAGRARGCVETVWRAIVRVLGLTNLTAAETAVEGMAGAPTDQEKLEHYLALMDVTAKADHTRFTYERQGESVVLRVTGTPLELSLGASKLGNWESWESRLTKVADYDAAGAHLSQVGNVNASDSRDHPDEIPSARLPLPADRYDESPDGAAEKKHSAHVRRTSRAQVLDFKPSVREKQVVASSPTEAGVALPDERGTDPSAPNASGPENGEVASSPTDAGVALPGKPETDPSAPNASGPENAGVASSPTDAGVALPGKPETDPSAPNASGPENGEVASSPTHSGVALTDVRQSGPLSPVASKTIRPADTNVRATSVEEQVKSWFTLDRFGQLWQAVAPLLDDPNDSEKIDTAKLHFGLAISSKFGLESQIEGFLALRELAKKSAHEFEMVGPNGAKTHLRMGTVHTPLGRQNARRPNAGGRDRVGLSNPRTISPGNESLVQKNEAPIKSQTTAPMESRNVLGVRPSHNAAPSGVQRPTTQARPPTWADIERFFKSNQTPAKAHFAAVLNPHLSHQSRMTSFTELKTLAGQAAAGDFEAIKVGERTTLKLGKHFVSVEPDGRVVSPKPTGPKS</sequence>
<proteinExistence type="predicted"/>
<evidence type="ECO:0000313" key="2">
    <source>
        <dbReference type="EMBL" id="ANJ86795.1"/>
    </source>
</evidence>